<feature type="domain" description="Band 3 cytoplasmic" evidence="12">
    <location>
        <begin position="107"/>
        <end position="455"/>
    </location>
</feature>
<feature type="transmembrane region" description="Helical" evidence="9">
    <location>
        <begin position="969"/>
        <end position="986"/>
    </location>
</feature>
<keyword evidence="3 9" id="KW-0813">Transport</keyword>
<evidence type="ECO:0000256" key="2">
    <source>
        <dbReference type="ARBA" id="ARBA00010993"/>
    </source>
</evidence>
<dbReference type="Pfam" id="PF00955">
    <property type="entry name" value="HCO3_cotransp"/>
    <property type="match status" value="1"/>
</dbReference>
<organism evidence="13 14">
    <name type="scientific">Glossina austeni</name>
    <name type="common">Savannah tsetse fly</name>
    <dbReference type="NCBI Taxonomy" id="7395"/>
    <lineage>
        <taxon>Eukaryota</taxon>
        <taxon>Metazoa</taxon>
        <taxon>Ecdysozoa</taxon>
        <taxon>Arthropoda</taxon>
        <taxon>Hexapoda</taxon>
        <taxon>Insecta</taxon>
        <taxon>Pterygota</taxon>
        <taxon>Neoptera</taxon>
        <taxon>Endopterygota</taxon>
        <taxon>Diptera</taxon>
        <taxon>Brachycera</taxon>
        <taxon>Muscomorpha</taxon>
        <taxon>Hippoboscoidea</taxon>
        <taxon>Glossinidae</taxon>
        <taxon>Glossina</taxon>
    </lineage>
</organism>
<dbReference type="PANTHER" id="PTHR11453">
    <property type="entry name" value="ANION EXCHANGE PROTEIN"/>
    <property type="match status" value="1"/>
</dbReference>
<dbReference type="Gene3D" id="3.40.930.10">
    <property type="entry name" value="Mannitol-specific EII, Chain A"/>
    <property type="match status" value="1"/>
</dbReference>
<feature type="compositionally biased region" description="Basic and acidic residues" evidence="10">
    <location>
        <begin position="1236"/>
        <end position="1246"/>
    </location>
</feature>
<evidence type="ECO:0000256" key="7">
    <source>
        <dbReference type="ARBA" id="ARBA00023065"/>
    </source>
</evidence>
<dbReference type="InterPro" id="IPR016152">
    <property type="entry name" value="PTrfase/Anion_transptr"/>
</dbReference>
<dbReference type="EnsemblMetazoa" id="GAUT022785-RA">
    <property type="protein sequence ID" value="GAUT022785-PA"/>
    <property type="gene ID" value="GAUT022785"/>
</dbReference>
<feature type="transmembrane region" description="Helical" evidence="9">
    <location>
        <begin position="531"/>
        <end position="553"/>
    </location>
</feature>
<dbReference type="InterPro" id="IPR013769">
    <property type="entry name" value="Band3_cytoplasmic_dom"/>
</dbReference>
<protein>
    <recommendedName>
        <fullName evidence="9">Anion exchange protein</fullName>
    </recommendedName>
</protein>
<dbReference type="FunFam" id="1.10.287.570:FF:000001">
    <property type="entry name" value="Anion exchange protein"/>
    <property type="match status" value="1"/>
</dbReference>
<feature type="region of interest" description="Disordered" evidence="10">
    <location>
        <begin position="1"/>
        <end position="84"/>
    </location>
</feature>
<feature type="transmembrane region" description="Helical" evidence="9">
    <location>
        <begin position="560"/>
        <end position="579"/>
    </location>
</feature>
<sequence length="1267" mass="142169">MTPWTMHSIGNDDEAPKDPRIGEQDFTQQFTENDFEGHRAHTVYVGVHVPGGRRHSQRRQRKHHHGKGEGGGDDKQTEIERPVTPPAQRVQFILGEEGDDGTTSHPLFSEYLTLVKEGDEIEWKETARWIKFEEDVEEGGNRWSKPHVATLSLHSLFELRSLLLNGTVILDMEANNLELIADLVCENMLNAGVLPSQSRDKVKDALLRRHRHQHEYNRRHKLPIIRSLTDIGRNHSSSKMDEQSNATSPGLTTTNSPLSLTANTNGNKSDADGSHDGRFLTVPGTKITKTIAAPDEKLKKRNKNNNLSVLTEDLTKSPSNLSMHGGNSSGNDISDHRGNMHFMRKIPPGAEASNILVGEVDFLEKPLAAFIRLKEASLMGDLTEVPVPTRFIFILLGPPGSQSNFHEIGRAMATLMSDEIFHEVAYRARKRGHLLAGIDEFLDAVTVLPPGEWDPTIRIEPPAAVPSQEIRKRPPEAHKEEIDEEEEEQRLREEAGLSRSGRPFGGLCNDFKRKIPWYWSDFRDALSMQCVASWIFLYFACLSPIITFGGLLSQATGRNMAAMESLVSGFVCGLVYGLFSGQPLTILGSTGPVLVFETIVYDFCQKQGWDYMTFRFWIGTWIAVILLILCAVDASALVCYITRFTEENFATLIAFIFIYKAIENVLKIGHKYPVNHPVYDCVCTPPLGNNATILDYVRYEKGDCLTNNGTLIGLDCDKPDTSNVFLMSVLLFLGTFIISTILKDFKNALFFPTVVRQYISDFSVIIAIVSMSMLDYIMQVDTPKLEVPHDIKPTSPERNWFIPPFTDNNPFWSCIAAVVPAMLGTILIFMDQQITAVIVNRKENKLKKGCGYHLDLFILFVAATVLSINHVNSLKLESECSAPGEKPRFLGVREQRVTHVLIFLTIGISVFLTPVLSHIPMPVLFGVFLYMGVASLKGLQFFDRILIMFMPAKYQPDYMFLRQVPIKRVHLFTLIQLACLAVLWLIKSFSSTSILFPLMLVVMIGIRKALDLVFTRRELKILDDIMPEITKRAAADDLHQLDAEVGLFGKFLAYFNNGSGDGSRFASNNIHTKNEKPSKNNSKLHMNMSCNFKQANEKELEAQSSLLLLSTIVNTCYYFTLAKCILFKNLFKSFNSLHHCKACTDSHMDNDKKYNSINETGPTTIHIPLANGATAMNTPSNVPINITQEVQRTTIWQQIHNDGLTAEQLIIPVNAKVRQINGAVNEDQLTTTSHSNNEDSHVKMDDPNEMTKTGNKLDTTPEDVTHV</sequence>
<evidence type="ECO:0000256" key="10">
    <source>
        <dbReference type="SAM" id="MobiDB-lite"/>
    </source>
</evidence>
<feature type="transmembrane region" description="Helical" evidence="9">
    <location>
        <begin position="724"/>
        <end position="742"/>
    </location>
</feature>
<dbReference type="VEuPathDB" id="VectorBase:GAUT022785"/>
<feature type="compositionally biased region" description="Polar residues" evidence="10">
    <location>
        <begin position="316"/>
        <end position="332"/>
    </location>
</feature>
<accession>A0A1A9V1H4</accession>
<dbReference type="STRING" id="7395.A0A1A9V1H4"/>
<keyword evidence="14" id="KW-1185">Reference proteome</keyword>
<feature type="compositionally biased region" description="Polar residues" evidence="10">
    <location>
        <begin position="243"/>
        <end position="268"/>
    </location>
</feature>
<keyword evidence="6 9" id="KW-1133">Transmembrane helix</keyword>
<dbReference type="GO" id="GO:0008509">
    <property type="term" value="F:monoatomic anion transmembrane transporter activity"/>
    <property type="evidence" value="ECO:0007669"/>
    <property type="project" value="InterPro"/>
</dbReference>
<dbReference type="GO" id="GO:0005452">
    <property type="term" value="F:solute:inorganic anion antiporter activity"/>
    <property type="evidence" value="ECO:0007669"/>
    <property type="project" value="InterPro"/>
</dbReference>
<feature type="compositionally biased region" description="Basic and acidic residues" evidence="10">
    <location>
        <begin position="67"/>
        <end position="81"/>
    </location>
</feature>
<keyword evidence="7 9" id="KW-0406">Ion transport</keyword>
<dbReference type="Proteomes" id="UP000078200">
    <property type="component" value="Unassembled WGS sequence"/>
</dbReference>
<feature type="transmembrane region" description="Helical" evidence="9">
    <location>
        <begin position="754"/>
        <end position="774"/>
    </location>
</feature>
<keyword evidence="4" id="KW-1003">Cell membrane</keyword>
<name>A0A1A9V1H4_GLOAU</name>
<evidence type="ECO:0000259" key="12">
    <source>
        <dbReference type="Pfam" id="PF07565"/>
    </source>
</evidence>
<dbReference type="InterPro" id="IPR011531">
    <property type="entry name" value="HCO3_transpt-like_TM_dom"/>
</dbReference>
<feature type="compositionally biased region" description="Basic and acidic residues" evidence="10">
    <location>
        <begin position="269"/>
        <end position="278"/>
    </location>
</feature>
<dbReference type="Pfam" id="PF07565">
    <property type="entry name" value="Band_3_cyto"/>
    <property type="match status" value="1"/>
</dbReference>
<feature type="transmembrane region" description="Helical" evidence="9">
    <location>
        <begin position="810"/>
        <end position="829"/>
    </location>
</feature>
<feature type="region of interest" description="Disordered" evidence="10">
    <location>
        <begin position="1226"/>
        <end position="1267"/>
    </location>
</feature>
<evidence type="ECO:0000256" key="3">
    <source>
        <dbReference type="ARBA" id="ARBA00022448"/>
    </source>
</evidence>
<reference evidence="13" key="1">
    <citation type="submission" date="2020-05" db="UniProtKB">
        <authorList>
            <consortium name="EnsemblMetazoa"/>
        </authorList>
    </citation>
    <scope>IDENTIFICATION</scope>
    <source>
        <strain evidence="13">TTRI</strain>
    </source>
</reference>
<dbReference type="GO" id="GO:0008510">
    <property type="term" value="F:sodium:bicarbonate symporter activity"/>
    <property type="evidence" value="ECO:0007669"/>
    <property type="project" value="TreeGrafter"/>
</dbReference>
<evidence type="ECO:0000313" key="14">
    <source>
        <dbReference type="Proteomes" id="UP000078200"/>
    </source>
</evidence>
<proteinExistence type="inferred from homology"/>
<feature type="transmembrane region" description="Helical" evidence="9">
    <location>
        <begin position="616"/>
        <end position="643"/>
    </location>
</feature>
<evidence type="ECO:0000256" key="1">
    <source>
        <dbReference type="ARBA" id="ARBA00004651"/>
    </source>
</evidence>
<evidence type="ECO:0000256" key="8">
    <source>
        <dbReference type="ARBA" id="ARBA00023136"/>
    </source>
</evidence>
<evidence type="ECO:0000256" key="4">
    <source>
        <dbReference type="ARBA" id="ARBA00022475"/>
    </source>
</evidence>
<feature type="domain" description="Bicarbonate transporter-like transmembrane" evidence="11">
    <location>
        <begin position="502"/>
        <end position="1027"/>
    </location>
</feature>
<dbReference type="GO" id="GO:0051453">
    <property type="term" value="P:regulation of intracellular pH"/>
    <property type="evidence" value="ECO:0007669"/>
    <property type="project" value="TreeGrafter"/>
</dbReference>
<keyword evidence="8 9" id="KW-0472">Membrane</keyword>
<dbReference type="NCBIfam" id="TIGR00834">
    <property type="entry name" value="ae"/>
    <property type="match status" value="1"/>
</dbReference>
<evidence type="ECO:0000256" key="5">
    <source>
        <dbReference type="ARBA" id="ARBA00022692"/>
    </source>
</evidence>
<feature type="transmembrane region" description="Helical" evidence="9">
    <location>
        <begin position="992"/>
        <end position="1010"/>
    </location>
</feature>
<dbReference type="Gene3D" id="1.10.287.570">
    <property type="entry name" value="Helical hairpin bin"/>
    <property type="match status" value="1"/>
</dbReference>
<feature type="transmembrane region" description="Helical" evidence="9">
    <location>
        <begin position="850"/>
        <end position="868"/>
    </location>
</feature>
<dbReference type="AlphaFoldDB" id="A0A1A9V1H4"/>
<feature type="transmembrane region" description="Helical" evidence="9">
    <location>
        <begin position="900"/>
        <end position="930"/>
    </location>
</feature>
<evidence type="ECO:0000313" key="13">
    <source>
        <dbReference type="EnsemblMetazoa" id="GAUT022785-PA"/>
    </source>
</evidence>
<comment type="subcellular location">
    <subcellularLocation>
        <location evidence="1">Cell membrane</location>
        <topology evidence="1">Multi-pass membrane protein</topology>
    </subcellularLocation>
    <subcellularLocation>
        <location evidence="9">Membrane</location>
        <topology evidence="9">Multi-pass membrane protein</topology>
    </subcellularLocation>
</comment>
<evidence type="ECO:0000256" key="6">
    <source>
        <dbReference type="ARBA" id="ARBA00022989"/>
    </source>
</evidence>
<evidence type="ECO:0000256" key="9">
    <source>
        <dbReference type="RuleBase" id="RU362035"/>
    </source>
</evidence>
<evidence type="ECO:0000259" key="11">
    <source>
        <dbReference type="Pfam" id="PF00955"/>
    </source>
</evidence>
<keyword evidence="5 9" id="KW-0812">Transmembrane</keyword>
<dbReference type="GO" id="GO:0005886">
    <property type="term" value="C:plasma membrane"/>
    <property type="evidence" value="ECO:0007669"/>
    <property type="project" value="UniProtKB-SubCell"/>
</dbReference>
<dbReference type="SUPFAM" id="SSF55804">
    <property type="entry name" value="Phoshotransferase/anion transport protein"/>
    <property type="match status" value="1"/>
</dbReference>
<dbReference type="InterPro" id="IPR003020">
    <property type="entry name" value="HCO3_transpt_euk"/>
</dbReference>
<dbReference type="PRINTS" id="PR01231">
    <property type="entry name" value="HCO3TRNSPORT"/>
</dbReference>
<feature type="region of interest" description="Disordered" evidence="10">
    <location>
        <begin position="234"/>
        <end position="337"/>
    </location>
</feature>
<feature type="compositionally biased region" description="Basic and acidic residues" evidence="10">
    <location>
        <begin position="469"/>
        <end position="481"/>
    </location>
</feature>
<feature type="region of interest" description="Disordered" evidence="10">
    <location>
        <begin position="466"/>
        <end position="495"/>
    </location>
</feature>
<feature type="compositionally biased region" description="Basic residues" evidence="10">
    <location>
        <begin position="51"/>
        <end position="66"/>
    </location>
</feature>
<feature type="compositionally biased region" description="Basic and acidic residues" evidence="10">
    <location>
        <begin position="14"/>
        <end position="23"/>
    </location>
</feature>
<comment type="similarity">
    <text evidence="2 9">Belongs to the anion exchanger (TC 2.A.31) family.</text>
</comment>
<dbReference type="PANTHER" id="PTHR11453:SF36">
    <property type="entry name" value="ANION EXCHANGE PROTEIN"/>
    <property type="match status" value="1"/>
</dbReference>